<accession>A0ABN8N3H4</accession>
<comment type="caution">
    <text evidence="2">The sequence shown here is derived from an EMBL/GenBank/DDBJ whole genome shotgun (WGS) entry which is preliminary data.</text>
</comment>
<reference evidence="2 3" key="1">
    <citation type="submission" date="2022-05" db="EMBL/GenBank/DDBJ databases">
        <authorList>
            <consortium name="Genoscope - CEA"/>
            <person name="William W."/>
        </authorList>
    </citation>
    <scope>NUCLEOTIDE SEQUENCE [LARGE SCALE GENOMIC DNA]</scope>
</reference>
<feature type="coiled-coil region" evidence="1">
    <location>
        <begin position="173"/>
        <end position="200"/>
    </location>
</feature>
<gene>
    <name evidence="2" type="ORF">PLOB_00043077</name>
</gene>
<protein>
    <submittedName>
        <fullName evidence="2">Uncharacterized protein</fullName>
    </submittedName>
</protein>
<feature type="non-terminal residue" evidence="2">
    <location>
        <position position="251"/>
    </location>
</feature>
<name>A0ABN8N3H4_9CNID</name>
<dbReference type="Proteomes" id="UP001159405">
    <property type="component" value="Unassembled WGS sequence"/>
</dbReference>
<evidence type="ECO:0000256" key="1">
    <source>
        <dbReference type="SAM" id="Coils"/>
    </source>
</evidence>
<sequence>SILRRDFKIQGVVGDPGQKEKLGYQALISQIEAGLTKGYSDKEVVSAVVRAVQPGLQLRSYLETMVDLTLPRLRKILRFHFHERNATELYQLLTNIAQQPNEDPQSFLMRALTFADEDLIGAMSLAISAEAERSNKFNLASKGKSVKVSAIENAAESNTKKELQKDQQVLATLKAVQAELATMKAEVKNLREAASNQKADPMMPSHAGNGVRIGARPLGCQECRRKREGDRCPHCYLCGGLYHVARYCQSR</sequence>
<dbReference type="EMBL" id="CALNXK010000007">
    <property type="protein sequence ID" value="CAH3039210.1"/>
    <property type="molecule type" value="Genomic_DNA"/>
</dbReference>
<evidence type="ECO:0000313" key="3">
    <source>
        <dbReference type="Proteomes" id="UP001159405"/>
    </source>
</evidence>
<organism evidence="2 3">
    <name type="scientific">Porites lobata</name>
    <dbReference type="NCBI Taxonomy" id="104759"/>
    <lineage>
        <taxon>Eukaryota</taxon>
        <taxon>Metazoa</taxon>
        <taxon>Cnidaria</taxon>
        <taxon>Anthozoa</taxon>
        <taxon>Hexacorallia</taxon>
        <taxon>Scleractinia</taxon>
        <taxon>Fungiina</taxon>
        <taxon>Poritidae</taxon>
        <taxon>Porites</taxon>
    </lineage>
</organism>
<evidence type="ECO:0000313" key="2">
    <source>
        <dbReference type="EMBL" id="CAH3039210.1"/>
    </source>
</evidence>
<keyword evidence="1" id="KW-0175">Coiled coil</keyword>
<keyword evidence="3" id="KW-1185">Reference proteome</keyword>
<feature type="non-terminal residue" evidence="2">
    <location>
        <position position="1"/>
    </location>
</feature>
<proteinExistence type="predicted"/>